<reference evidence="1 2" key="1">
    <citation type="submission" date="2019-05" db="EMBL/GenBank/DDBJ databases">
        <title>Pseudomonas edaphica sp. nov., isolated from rhizospheric soil of Cistus ladanifer L. in Spain.</title>
        <authorList>
            <person name="Peix A."/>
        </authorList>
    </citation>
    <scope>NUCLEOTIDE SEQUENCE [LARGE SCALE GENOMIC DNA]</scope>
    <source>
        <strain evidence="1 2">RD25</strain>
    </source>
</reference>
<name>A0ABY2U3Q9_9PSED</name>
<sequence length="68" mass="7566">MGAGLPAMQAPWSFRQTAVMLSQASQLPHKPVHTMEQPGRFTRRCRAPGSYPAYGWRSPTRCHTTPAL</sequence>
<evidence type="ECO:0000313" key="1">
    <source>
        <dbReference type="EMBL" id="TLG90783.1"/>
    </source>
</evidence>
<accession>A0ABY2U3Q9</accession>
<keyword evidence="2" id="KW-1185">Reference proteome</keyword>
<gene>
    <name evidence="1" type="ORF">FEM54_16080</name>
</gene>
<proteinExistence type="predicted"/>
<dbReference type="Proteomes" id="UP000304941">
    <property type="component" value="Unassembled WGS sequence"/>
</dbReference>
<evidence type="ECO:0000313" key="2">
    <source>
        <dbReference type="Proteomes" id="UP000304941"/>
    </source>
</evidence>
<organism evidence="1 2">
    <name type="scientific">Pseudomonas edaphica</name>
    <dbReference type="NCBI Taxonomy" id="2006980"/>
    <lineage>
        <taxon>Bacteria</taxon>
        <taxon>Pseudomonadati</taxon>
        <taxon>Pseudomonadota</taxon>
        <taxon>Gammaproteobacteria</taxon>
        <taxon>Pseudomonadales</taxon>
        <taxon>Pseudomonadaceae</taxon>
        <taxon>Pseudomonas</taxon>
    </lineage>
</organism>
<comment type="caution">
    <text evidence="1">The sequence shown here is derived from an EMBL/GenBank/DDBJ whole genome shotgun (WGS) entry which is preliminary data.</text>
</comment>
<protein>
    <submittedName>
        <fullName evidence="1">Uncharacterized protein</fullName>
    </submittedName>
</protein>
<dbReference type="EMBL" id="VBVZ01000223">
    <property type="protein sequence ID" value="TLG90783.1"/>
    <property type="molecule type" value="Genomic_DNA"/>
</dbReference>